<dbReference type="EMBL" id="CAEY01000457">
    <property type="status" value="NOT_ANNOTATED_CDS"/>
    <property type="molecule type" value="Genomic_DNA"/>
</dbReference>
<keyword evidence="6" id="KW-1185">Reference proteome</keyword>
<evidence type="ECO:0000256" key="3">
    <source>
        <dbReference type="ARBA" id="ARBA00023136"/>
    </source>
</evidence>
<evidence type="ECO:0000313" key="6">
    <source>
        <dbReference type="Proteomes" id="UP000015104"/>
    </source>
</evidence>
<feature type="transmembrane region" description="Helical" evidence="4">
    <location>
        <begin position="103"/>
        <end position="123"/>
    </location>
</feature>
<evidence type="ECO:0000313" key="5">
    <source>
        <dbReference type="EnsemblMetazoa" id="tetur01g08660.1"/>
    </source>
</evidence>
<organism evidence="5 6">
    <name type="scientific">Tetranychus urticae</name>
    <name type="common">Two-spotted spider mite</name>
    <dbReference type="NCBI Taxonomy" id="32264"/>
    <lineage>
        <taxon>Eukaryota</taxon>
        <taxon>Metazoa</taxon>
        <taxon>Ecdysozoa</taxon>
        <taxon>Arthropoda</taxon>
        <taxon>Chelicerata</taxon>
        <taxon>Arachnida</taxon>
        <taxon>Acari</taxon>
        <taxon>Acariformes</taxon>
        <taxon>Trombidiformes</taxon>
        <taxon>Prostigmata</taxon>
        <taxon>Eleutherengona</taxon>
        <taxon>Raphignathae</taxon>
        <taxon>Tetranychoidea</taxon>
        <taxon>Tetranychidae</taxon>
        <taxon>Tetranychus</taxon>
    </lineage>
</organism>
<feature type="transmembrane region" description="Helical" evidence="4">
    <location>
        <begin position="369"/>
        <end position="388"/>
    </location>
</feature>
<dbReference type="OrthoDB" id="6434013at2759"/>
<dbReference type="InterPro" id="IPR036259">
    <property type="entry name" value="MFS_trans_sf"/>
</dbReference>
<evidence type="ECO:0000256" key="2">
    <source>
        <dbReference type="ARBA" id="ARBA00022989"/>
    </source>
</evidence>
<keyword evidence="1 4" id="KW-0812">Transmembrane</keyword>
<gene>
    <name evidence="5" type="primary">107359292</name>
</gene>
<keyword evidence="2 4" id="KW-1133">Transmembrane helix</keyword>
<feature type="transmembrane region" description="Helical" evidence="4">
    <location>
        <begin position="272"/>
        <end position="292"/>
    </location>
</feature>
<dbReference type="GO" id="GO:0022857">
    <property type="term" value="F:transmembrane transporter activity"/>
    <property type="evidence" value="ECO:0007669"/>
    <property type="project" value="InterPro"/>
</dbReference>
<feature type="transmembrane region" description="Helical" evidence="4">
    <location>
        <begin position="144"/>
        <end position="162"/>
    </location>
</feature>
<feature type="transmembrane region" description="Helical" evidence="4">
    <location>
        <begin position="80"/>
        <end position="97"/>
    </location>
</feature>
<dbReference type="InterPro" id="IPR011701">
    <property type="entry name" value="MFS"/>
</dbReference>
<keyword evidence="3 4" id="KW-0472">Membrane</keyword>
<feature type="transmembrane region" description="Helical" evidence="4">
    <location>
        <begin position="430"/>
        <end position="456"/>
    </location>
</feature>
<feature type="transmembrane region" description="Helical" evidence="4">
    <location>
        <begin position="12"/>
        <end position="35"/>
    </location>
</feature>
<dbReference type="eggNOG" id="ENOG502R5UW">
    <property type="taxonomic scope" value="Eukaryota"/>
</dbReference>
<protein>
    <recommendedName>
        <fullName evidence="7">Major facilitator superfamily (MFS) profile domain-containing protein</fullName>
    </recommendedName>
</protein>
<name>T1JRZ1_TETUR</name>
<dbReference type="HOGENOM" id="CLU_028923_2_1_1"/>
<feature type="transmembrane region" description="Helical" evidence="4">
    <location>
        <begin position="312"/>
        <end position="330"/>
    </location>
</feature>
<sequence length="463" mass="51786">MSLQTYLDQNGYKLVKSIFCFLTFMGLGGVCTLLGSSLLDIQISIQQDFVTTSKLIPVRSIGYITGGIFSAFLEKFSNINVIMALTNFTGGLFLIFAPWFTSIYLVACFIYLSGISQGLFDIYSNVYIIKIWGKDSTNYLQIHHMFFGVGALIIPLVTRPFLLPFQRDEDQIIQGRSININITSSATKLPFGGFTPDDVTIQYPYLINGIFLCLVSIGFIVFYFKDKQIPSNDCKSVNNTVSGNIDSPGCSNAASGDNGSSQDNVDKPWKKYVAIIPMMLIANIAFGFTTTVGSLGPSFAVKSPIAMTKKTAALLITVFWTMFCFYRIIFIPLSSYFSHRRLMLFNLLLILISVGLMISKAAYDPYFTWASFILLGTGYSPTFSVSFALLQQYFPISGRLASFIFMNGCIGESIHPWLVAKFMEGWPEFFVYYLGGMCIVYVILNFSLPHLCNLIFKRRTTNQ</sequence>
<feature type="transmembrane region" description="Helical" evidence="4">
    <location>
        <begin position="55"/>
        <end position="73"/>
    </location>
</feature>
<accession>T1JRZ1</accession>
<feature type="transmembrane region" description="Helical" evidence="4">
    <location>
        <begin position="400"/>
        <end position="418"/>
    </location>
</feature>
<feature type="transmembrane region" description="Helical" evidence="4">
    <location>
        <begin position="205"/>
        <end position="224"/>
    </location>
</feature>
<feature type="transmembrane region" description="Helical" evidence="4">
    <location>
        <begin position="342"/>
        <end position="363"/>
    </location>
</feature>
<dbReference type="SUPFAM" id="SSF103473">
    <property type="entry name" value="MFS general substrate transporter"/>
    <property type="match status" value="1"/>
</dbReference>
<proteinExistence type="predicted"/>
<evidence type="ECO:0008006" key="7">
    <source>
        <dbReference type="Google" id="ProtNLM"/>
    </source>
</evidence>
<dbReference type="AlphaFoldDB" id="T1JRZ1"/>
<dbReference type="Pfam" id="PF07690">
    <property type="entry name" value="MFS_1"/>
    <property type="match status" value="1"/>
</dbReference>
<reference evidence="6" key="1">
    <citation type="submission" date="2011-08" db="EMBL/GenBank/DDBJ databases">
        <authorList>
            <person name="Rombauts S."/>
        </authorList>
    </citation>
    <scope>NUCLEOTIDE SEQUENCE</scope>
    <source>
        <strain evidence="6">London</strain>
    </source>
</reference>
<dbReference type="PANTHER" id="PTHR23121">
    <property type="entry name" value="SODIUM-DEPENDENT GLUCOSE TRANSPORTER 1"/>
    <property type="match status" value="1"/>
</dbReference>
<dbReference type="EnsemblMetazoa" id="tetur01g08660.1">
    <property type="protein sequence ID" value="tetur01g08660.1"/>
    <property type="gene ID" value="tetur01g08660"/>
</dbReference>
<dbReference type="PANTHER" id="PTHR23121:SF9">
    <property type="entry name" value="SODIUM-DEPENDENT GLUCOSE TRANSPORTER 1"/>
    <property type="match status" value="1"/>
</dbReference>
<evidence type="ECO:0000256" key="4">
    <source>
        <dbReference type="SAM" id="Phobius"/>
    </source>
</evidence>
<evidence type="ECO:0000256" key="1">
    <source>
        <dbReference type="ARBA" id="ARBA00022692"/>
    </source>
</evidence>
<reference evidence="5" key="2">
    <citation type="submission" date="2015-06" db="UniProtKB">
        <authorList>
            <consortium name="EnsemblMetazoa"/>
        </authorList>
    </citation>
    <scope>IDENTIFICATION</scope>
</reference>
<dbReference type="Gene3D" id="1.20.1250.20">
    <property type="entry name" value="MFS general substrate transporter like domains"/>
    <property type="match status" value="1"/>
</dbReference>
<dbReference type="Proteomes" id="UP000015104">
    <property type="component" value="Unassembled WGS sequence"/>
</dbReference>